<evidence type="ECO:0000313" key="1">
    <source>
        <dbReference type="EMBL" id="EKC31806.1"/>
    </source>
</evidence>
<protein>
    <submittedName>
        <fullName evidence="1">Uncharacterized protein</fullName>
    </submittedName>
</protein>
<dbReference type="InterPro" id="IPR000315">
    <property type="entry name" value="Znf_B-box"/>
</dbReference>
<dbReference type="AlphaFoldDB" id="K1RCG0"/>
<accession>K1RCG0</accession>
<proteinExistence type="predicted"/>
<name>K1RCG0_MAGGI</name>
<dbReference type="GO" id="GO:0008270">
    <property type="term" value="F:zinc ion binding"/>
    <property type="evidence" value="ECO:0007669"/>
    <property type="project" value="InterPro"/>
</dbReference>
<dbReference type="EMBL" id="JH815939">
    <property type="protein sequence ID" value="EKC31806.1"/>
    <property type="molecule type" value="Genomic_DNA"/>
</dbReference>
<organism evidence="1">
    <name type="scientific">Magallana gigas</name>
    <name type="common">Pacific oyster</name>
    <name type="synonym">Crassostrea gigas</name>
    <dbReference type="NCBI Taxonomy" id="29159"/>
    <lineage>
        <taxon>Eukaryota</taxon>
        <taxon>Metazoa</taxon>
        <taxon>Spiralia</taxon>
        <taxon>Lophotrochozoa</taxon>
        <taxon>Mollusca</taxon>
        <taxon>Bivalvia</taxon>
        <taxon>Autobranchia</taxon>
        <taxon>Pteriomorphia</taxon>
        <taxon>Ostreida</taxon>
        <taxon>Ostreoidea</taxon>
        <taxon>Ostreidae</taxon>
        <taxon>Magallana</taxon>
    </lineage>
</organism>
<dbReference type="PROSITE" id="PS50119">
    <property type="entry name" value="ZF_BBOX"/>
    <property type="match status" value="1"/>
</dbReference>
<reference evidence="1" key="1">
    <citation type="journal article" date="2012" name="Nature">
        <title>The oyster genome reveals stress adaptation and complexity of shell formation.</title>
        <authorList>
            <person name="Zhang G."/>
            <person name="Fang X."/>
            <person name="Guo X."/>
            <person name="Li L."/>
            <person name="Luo R."/>
            <person name="Xu F."/>
            <person name="Yang P."/>
            <person name="Zhang L."/>
            <person name="Wang X."/>
            <person name="Qi H."/>
            <person name="Xiong Z."/>
            <person name="Que H."/>
            <person name="Xie Y."/>
            <person name="Holland P.W."/>
            <person name="Paps J."/>
            <person name="Zhu Y."/>
            <person name="Wu F."/>
            <person name="Chen Y."/>
            <person name="Wang J."/>
            <person name="Peng C."/>
            <person name="Meng J."/>
            <person name="Yang L."/>
            <person name="Liu J."/>
            <person name="Wen B."/>
            <person name="Zhang N."/>
            <person name="Huang Z."/>
            <person name="Zhu Q."/>
            <person name="Feng Y."/>
            <person name="Mount A."/>
            <person name="Hedgecock D."/>
            <person name="Xu Z."/>
            <person name="Liu Y."/>
            <person name="Domazet-Loso T."/>
            <person name="Du Y."/>
            <person name="Sun X."/>
            <person name="Zhang S."/>
            <person name="Liu B."/>
            <person name="Cheng P."/>
            <person name="Jiang X."/>
            <person name="Li J."/>
            <person name="Fan D."/>
            <person name="Wang W."/>
            <person name="Fu W."/>
            <person name="Wang T."/>
            <person name="Wang B."/>
            <person name="Zhang J."/>
            <person name="Peng Z."/>
            <person name="Li Y."/>
            <person name="Li N."/>
            <person name="Wang J."/>
            <person name="Chen M."/>
            <person name="He Y."/>
            <person name="Tan F."/>
            <person name="Song X."/>
            <person name="Zheng Q."/>
            <person name="Huang R."/>
            <person name="Yang H."/>
            <person name="Du X."/>
            <person name="Chen L."/>
            <person name="Yang M."/>
            <person name="Gaffney P.M."/>
            <person name="Wang S."/>
            <person name="Luo L."/>
            <person name="She Z."/>
            <person name="Ming Y."/>
            <person name="Huang W."/>
            <person name="Zhang S."/>
            <person name="Huang B."/>
            <person name="Zhang Y."/>
            <person name="Qu T."/>
            <person name="Ni P."/>
            <person name="Miao G."/>
            <person name="Wang J."/>
            <person name="Wang Q."/>
            <person name="Steinberg C.E."/>
            <person name="Wang H."/>
            <person name="Li N."/>
            <person name="Qian L."/>
            <person name="Zhang G."/>
            <person name="Li Y."/>
            <person name="Yang H."/>
            <person name="Liu X."/>
            <person name="Wang J."/>
            <person name="Yin Y."/>
            <person name="Wang J."/>
        </authorList>
    </citation>
    <scope>NUCLEOTIDE SEQUENCE [LARGE SCALE GENOMIC DNA]</scope>
    <source>
        <strain evidence="1">05x7-T-G4-1.051#20</strain>
    </source>
</reference>
<dbReference type="HOGENOM" id="CLU_1612417_0_0_1"/>
<sequence>MSVGTTKQGKRYKTYRGTTKDEISMSIHTTLQKSDYTKQAEVMVNKSGQHRISYTGKGSGARFTKRRTSGVTLRLSSNVMALSKPVVRDTGQDKSVIVQNYLECGTEDCEKNCQFYCNDCHQPMCEQCRDEHQKSPETKNHEVVHYRQHKRNFQWRNAKIIQIKI</sequence>
<gene>
    <name evidence="1" type="ORF">CGI_10010196</name>
</gene>
<dbReference type="InParanoid" id="K1RCG0"/>